<sequence>MRTRPRSESQTAADPSRSRLCGSENEFFNDFISKIIHRNQLNADEWVLALKQQQVINRLATKMVKQVYDHKNQSVKGKKFDFYCSKKPAAEFDLNSETLSQVHKVLKNRGEILMNARGQSMFPYIQEGDSCLFCSYPSSMLRPGQIALYRTDSDQLIAHRYLGKEDGVSAKELYLFKGDSNFKADKPVHSEQIVGILTSVQTFDHSKRLSHKFHLYWSQTMLHLPILSWLLNMYLLIRLCCFVNLRAMPSDELTTRSGGMYCYDYKEI</sequence>
<organism evidence="1 2">
    <name type="scientific">Sporolactobacillus shoreicorticis</name>
    <dbReference type="NCBI Taxonomy" id="1923877"/>
    <lineage>
        <taxon>Bacteria</taxon>
        <taxon>Bacillati</taxon>
        <taxon>Bacillota</taxon>
        <taxon>Bacilli</taxon>
        <taxon>Bacillales</taxon>
        <taxon>Sporolactobacillaceae</taxon>
        <taxon>Sporolactobacillus</taxon>
    </lineage>
</organism>
<dbReference type="RefSeq" id="WP_253057703.1">
    <property type="nucleotide sequence ID" value="NZ_JAMXWM010000001.1"/>
</dbReference>
<dbReference type="EMBL" id="JBHUMQ010000026">
    <property type="protein sequence ID" value="MFD2694145.1"/>
    <property type="molecule type" value="Genomic_DNA"/>
</dbReference>
<evidence type="ECO:0000313" key="2">
    <source>
        <dbReference type="Proteomes" id="UP001597399"/>
    </source>
</evidence>
<keyword evidence="2" id="KW-1185">Reference proteome</keyword>
<name>A0ABW5S6H5_9BACL</name>
<proteinExistence type="predicted"/>
<dbReference type="CDD" id="cd06462">
    <property type="entry name" value="Peptidase_S24_S26"/>
    <property type="match status" value="1"/>
</dbReference>
<reference evidence="2" key="1">
    <citation type="journal article" date="2019" name="Int. J. Syst. Evol. Microbiol.">
        <title>The Global Catalogue of Microorganisms (GCM) 10K type strain sequencing project: providing services to taxonomists for standard genome sequencing and annotation.</title>
        <authorList>
            <consortium name="The Broad Institute Genomics Platform"/>
            <consortium name="The Broad Institute Genome Sequencing Center for Infectious Disease"/>
            <person name="Wu L."/>
            <person name="Ma J."/>
        </authorList>
    </citation>
    <scope>NUCLEOTIDE SEQUENCE [LARGE SCALE GENOMIC DNA]</scope>
    <source>
        <strain evidence="2">TISTR 2466</strain>
    </source>
</reference>
<evidence type="ECO:0000313" key="1">
    <source>
        <dbReference type="EMBL" id="MFD2694145.1"/>
    </source>
</evidence>
<dbReference type="Proteomes" id="UP001597399">
    <property type="component" value="Unassembled WGS sequence"/>
</dbReference>
<comment type="caution">
    <text evidence="1">The sequence shown here is derived from an EMBL/GenBank/DDBJ whole genome shotgun (WGS) entry which is preliminary data.</text>
</comment>
<gene>
    <name evidence="1" type="ORF">ACFSUE_10975</name>
</gene>
<dbReference type="Gene3D" id="2.10.109.10">
    <property type="entry name" value="Umud Fragment, subunit A"/>
    <property type="match status" value="1"/>
</dbReference>
<protein>
    <submittedName>
        <fullName evidence="1">S24/S26 family peptidase</fullName>
    </submittedName>
</protein>
<accession>A0ABW5S6H5</accession>